<proteinExistence type="predicted"/>
<accession>A0A2A9PA19</accession>
<feature type="compositionally biased region" description="Pro residues" evidence="1">
    <location>
        <begin position="99"/>
        <end position="109"/>
    </location>
</feature>
<comment type="caution">
    <text evidence="2">The sequence shown here is derived from an EMBL/GenBank/DDBJ whole genome shotgun (WGS) entry which is preliminary data.</text>
</comment>
<evidence type="ECO:0000313" key="3">
    <source>
        <dbReference type="Proteomes" id="UP000037136"/>
    </source>
</evidence>
<sequence length="380" mass="41490">MVTEPEPVPRFDALRLYPLASSSPRLHFPPLNSGGLSGGYSSSDMALAVERKKAHASQEVAASSPCSNRPRLGVGRKVPSTGPMTAAAAATTTTTTTTPPCPLRRPSPAPGRTSQFLPIASLLNPQKGLKRRRSEDDVDGPDTASLSSKKRRLARCLVTSRLSSPYSQPASHIHGRTDAKMLCAGRVASRAEAVMVAHRRLPHATSTTSFLRLCAMNRMRERLRDKLRAVAARRVDYRPPWPRDRPAQQMFLPSRATTTTITTTTTTTTATTTTQMPMLTTHLMPRRPAWAVLPTPWSRLAVIDRLISSEPPPTPIELPRPTRPRHGPDSQQSVRDAAKETEDVRCDFSVLFATTPSRALGSRDQRGGVAELPELPLVAR</sequence>
<dbReference type="EMBL" id="LAZP02000357">
    <property type="protein sequence ID" value="PFH57851.1"/>
    <property type="molecule type" value="Genomic_DNA"/>
</dbReference>
<keyword evidence="3" id="KW-1185">Reference proteome</keyword>
<dbReference type="OrthoDB" id="5387995at2759"/>
<dbReference type="STRING" id="268505.A0A2A9PA19"/>
<protein>
    <submittedName>
        <fullName evidence="2">Uncharacterized protein</fullName>
    </submittedName>
</protein>
<reference evidence="2 3" key="1">
    <citation type="journal article" date="2015" name="BMC Genomics">
        <title>Gene expression during zombie ant biting behavior reflects the complexity underlying fungal parasitic behavioral manipulation.</title>
        <authorList>
            <person name="de Bekker C."/>
            <person name="Ohm R.A."/>
            <person name="Loreto R.G."/>
            <person name="Sebastian A."/>
            <person name="Albert I."/>
            <person name="Merrow M."/>
            <person name="Brachmann A."/>
            <person name="Hughes D.P."/>
        </authorList>
    </citation>
    <scope>NUCLEOTIDE SEQUENCE [LARGE SCALE GENOMIC DNA]</scope>
    <source>
        <strain evidence="2 3">SC16a</strain>
    </source>
</reference>
<organism evidence="2 3">
    <name type="scientific">Ophiocordyceps unilateralis</name>
    <name type="common">Zombie-ant fungus</name>
    <name type="synonym">Torrubia unilateralis</name>
    <dbReference type="NCBI Taxonomy" id="268505"/>
    <lineage>
        <taxon>Eukaryota</taxon>
        <taxon>Fungi</taxon>
        <taxon>Dikarya</taxon>
        <taxon>Ascomycota</taxon>
        <taxon>Pezizomycotina</taxon>
        <taxon>Sordariomycetes</taxon>
        <taxon>Hypocreomycetidae</taxon>
        <taxon>Hypocreales</taxon>
        <taxon>Ophiocordycipitaceae</taxon>
        <taxon>Ophiocordyceps</taxon>
    </lineage>
</organism>
<feature type="region of interest" description="Disordered" evidence="1">
    <location>
        <begin position="308"/>
        <end position="342"/>
    </location>
</feature>
<dbReference type="Proteomes" id="UP000037136">
    <property type="component" value="Unassembled WGS sequence"/>
</dbReference>
<dbReference type="AlphaFoldDB" id="A0A2A9PA19"/>
<feature type="region of interest" description="Disordered" evidence="1">
    <location>
        <begin position="56"/>
        <end position="150"/>
    </location>
</feature>
<feature type="compositionally biased region" description="Low complexity" evidence="1">
    <location>
        <begin position="85"/>
        <end position="98"/>
    </location>
</feature>
<name>A0A2A9PA19_OPHUN</name>
<gene>
    <name evidence="2" type="ORF">XA68_14470</name>
</gene>
<feature type="region of interest" description="Disordered" evidence="1">
    <location>
        <begin position="355"/>
        <end position="380"/>
    </location>
</feature>
<reference evidence="2 3" key="2">
    <citation type="journal article" date="2017" name="Sci. Rep.">
        <title>Ant-infecting Ophiocordyceps genomes reveal a high diversity of potential behavioral manipulation genes and a possible major role for enterotoxins.</title>
        <authorList>
            <person name="de Bekker C."/>
            <person name="Ohm R.A."/>
            <person name="Evans H.C."/>
            <person name="Brachmann A."/>
            <person name="Hughes D.P."/>
        </authorList>
    </citation>
    <scope>NUCLEOTIDE SEQUENCE [LARGE SCALE GENOMIC DNA]</scope>
    <source>
        <strain evidence="2 3">SC16a</strain>
    </source>
</reference>
<evidence type="ECO:0000256" key="1">
    <source>
        <dbReference type="SAM" id="MobiDB-lite"/>
    </source>
</evidence>
<evidence type="ECO:0000313" key="2">
    <source>
        <dbReference type="EMBL" id="PFH57851.1"/>
    </source>
</evidence>